<dbReference type="InterPro" id="IPR050490">
    <property type="entry name" value="Bact_solute-bd_prot1"/>
</dbReference>
<evidence type="ECO:0000256" key="3">
    <source>
        <dbReference type="ARBA" id="ARBA00022764"/>
    </source>
</evidence>
<dbReference type="EMBL" id="BMES01000002">
    <property type="protein sequence ID" value="GGH23973.1"/>
    <property type="molecule type" value="Genomic_DNA"/>
</dbReference>
<dbReference type="SUPFAM" id="SSF53850">
    <property type="entry name" value="Periplasmic binding protein-like II"/>
    <property type="match status" value="1"/>
</dbReference>
<evidence type="ECO:0000313" key="4">
    <source>
        <dbReference type="EMBL" id="GGH23973.1"/>
    </source>
</evidence>
<dbReference type="Proteomes" id="UP000603912">
    <property type="component" value="Unassembled WGS sequence"/>
</dbReference>
<keyword evidence="3" id="KW-0574">Periplasm</keyword>
<comment type="caution">
    <text evidence="4">The sequence shown here is derived from an EMBL/GenBank/DDBJ whole genome shotgun (WGS) entry which is preliminary data.</text>
</comment>
<dbReference type="Gene3D" id="3.40.190.10">
    <property type="entry name" value="Periplasmic binding protein-like II"/>
    <property type="match status" value="1"/>
</dbReference>
<dbReference type="InterPro" id="IPR006311">
    <property type="entry name" value="TAT_signal"/>
</dbReference>
<reference evidence="4" key="1">
    <citation type="journal article" date="2014" name="Int. J. Syst. Evol. Microbiol.">
        <title>Complete genome sequence of Corynebacterium casei LMG S-19264T (=DSM 44701T), isolated from a smear-ripened cheese.</title>
        <authorList>
            <consortium name="US DOE Joint Genome Institute (JGI-PGF)"/>
            <person name="Walter F."/>
            <person name="Albersmeier A."/>
            <person name="Kalinowski J."/>
            <person name="Ruckert C."/>
        </authorList>
    </citation>
    <scope>NUCLEOTIDE SEQUENCE</scope>
    <source>
        <strain evidence="4">CGMCC 1.12214</strain>
    </source>
</reference>
<evidence type="ECO:0000313" key="5">
    <source>
        <dbReference type="Proteomes" id="UP000603912"/>
    </source>
</evidence>
<keyword evidence="5" id="KW-1185">Reference proteome</keyword>
<comment type="similarity">
    <text evidence="2">Belongs to the bacterial solute-binding protein 1 family.</text>
</comment>
<dbReference type="PROSITE" id="PS51318">
    <property type="entry name" value="TAT"/>
    <property type="match status" value="1"/>
</dbReference>
<sequence length="426" mass="45932">MTKGTKGPDGSRLKPAEIGTLGRRTFLQLAGASALAGGLARPAHAQAQTTVRWWYHYDNPQNTPAALVAQFEAANPGIKIQAEAIPWGGGTDYINRMFSSVVAGNQPDCAMVRLSYLSRFAQMKALEPLDGMLAKWDAKSDISDDVWKLNRAPDGKQYYMPLHYVVIYLYYRQDLFEQAGLQPPKTFDEFLGAAKALTKDGMFGYGMRGGAGAHDNWGPFVLGGGGSFEKGGLLTEKALAANRWFIELATKHKVVPPSAPTDAFRQIVDSFKAGRTGMTIHHIGSAAEVVGALGDKASAVPLPRAADGGGWTYFGDESNAIFSASKNKEAAFRWISFLSSGEANVEQAKLSGQLPITTSGVKSWTGHPKRFVDASFASLPIARTLPDSVKTPDFVGRVLPTNMQRALTGEINPDDLMKAVDQLFNG</sequence>
<dbReference type="RefSeq" id="WP_188518539.1">
    <property type="nucleotide sequence ID" value="NZ_BMES01000002.1"/>
</dbReference>
<dbReference type="PANTHER" id="PTHR43649">
    <property type="entry name" value="ARABINOSE-BINDING PROTEIN-RELATED"/>
    <property type="match status" value="1"/>
</dbReference>
<evidence type="ECO:0000256" key="1">
    <source>
        <dbReference type="ARBA" id="ARBA00004418"/>
    </source>
</evidence>
<dbReference type="CDD" id="cd13585">
    <property type="entry name" value="PBP2_TMBP_like"/>
    <property type="match status" value="1"/>
</dbReference>
<comment type="subcellular location">
    <subcellularLocation>
        <location evidence="1">Periplasm</location>
    </subcellularLocation>
</comment>
<organism evidence="4 5">
    <name type="scientific">Alsobacter metallidurans</name>
    <dbReference type="NCBI Taxonomy" id="340221"/>
    <lineage>
        <taxon>Bacteria</taxon>
        <taxon>Pseudomonadati</taxon>
        <taxon>Pseudomonadota</taxon>
        <taxon>Alphaproteobacteria</taxon>
        <taxon>Hyphomicrobiales</taxon>
        <taxon>Alsobacteraceae</taxon>
        <taxon>Alsobacter</taxon>
    </lineage>
</organism>
<dbReference type="AlphaFoldDB" id="A0A917I9X2"/>
<dbReference type="GO" id="GO:0042597">
    <property type="term" value="C:periplasmic space"/>
    <property type="evidence" value="ECO:0007669"/>
    <property type="project" value="UniProtKB-SubCell"/>
</dbReference>
<proteinExistence type="inferred from homology"/>
<accession>A0A917I9X2</accession>
<name>A0A917I9X2_9HYPH</name>
<reference evidence="4" key="2">
    <citation type="submission" date="2020-09" db="EMBL/GenBank/DDBJ databases">
        <authorList>
            <person name="Sun Q."/>
            <person name="Zhou Y."/>
        </authorList>
    </citation>
    <scope>NUCLEOTIDE SEQUENCE</scope>
    <source>
        <strain evidence="4">CGMCC 1.12214</strain>
    </source>
</reference>
<protein>
    <submittedName>
        <fullName evidence="4">Sugar ABC transporter substrate-binding protein</fullName>
    </submittedName>
</protein>
<evidence type="ECO:0000256" key="2">
    <source>
        <dbReference type="ARBA" id="ARBA00008520"/>
    </source>
</evidence>
<gene>
    <name evidence="4" type="ORF">GCM10007036_30020</name>
</gene>
<dbReference type="Pfam" id="PF01547">
    <property type="entry name" value="SBP_bac_1"/>
    <property type="match status" value="1"/>
</dbReference>
<dbReference type="InterPro" id="IPR006059">
    <property type="entry name" value="SBP"/>
</dbReference>
<dbReference type="PANTHER" id="PTHR43649:SF12">
    <property type="entry name" value="DIACETYLCHITOBIOSE BINDING PROTEIN DASA"/>
    <property type="match status" value="1"/>
</dbReference>